<gene>
    <name evidence="2" type="ORF">CEUTPL_LOCUS9535</name>
</gene>
<dbReference type="OrthoDB" id="6766078at2759"/>
<organism evidence="2 3">
    <name type="scientific">Ceutorhynchus assimilis</name>
    <name type="common">cabbage seed weevil</name>
    <dbReference type="NCBI Taxonomy" id="467358"/>
    <lineage>
        <taxon>Eukaryota</taxon>
        <taxon>Metazoa</taxon>
        <taxon>Ecdysozoa</taxon>
        <taxon>Arthropoda</taxon>
        <taxon>Hexapoda</taxon>
        <taxon>Insecta</taxon>
        <taxon>Pterygota</taxon>
        <taxon>Neoptera</taxon>
        <taxon>Endopterygota</taxon>
        <taxon>Coleoptera</taxon>
        <taxon>Polyphaga</taxon>
        <taxon>Cucujiformia</taxon>
        <taxon>Curculionidae</taxon>
        <taxon>Ceutorhynchinae</taxon>
        <taxon>Ceutorhynchus</taxon>
    </lineage>
</organism>
<feature type="transmembrane region" description="Helical" evidence="1">
    <location>
        <begin position="6"/>
        <end position="24"/>
    </location>
</feature>
<sequence length="80" mass="9583">MNNYLIAVTLFMWLIYLCGASYWINNGIQSNRLNQENVPSIEYKYLIKKLLPHPKQNQWWKRGTHRVYAPIDEEPEIVFA</sequence>
<dbReference type="Proteomes" id="UP001152799">
    <property type="component" value="Chromosome 5"/>
</dbReference>
<name>A0A9N9QG57_9CUCU</name>
<accession>A0A9N9QG57</accession>
<evidence type="ECO:0000313" key="2">
    <source>
        <dbReference type="EMBL" id="CAG9769017.1"/>
    </source>
</evidence>
<keyword evidence="1" id="KW-1133">Transmembrane helix</keyword>
<keyword evidence="1" id="KW-0472">Membrane</keyword>
<proteinExistence type="predicted"/>
<keyword evidence="1" id="KW-0812">Transmembrane</keyword>
<evidence type="ECO:0000256" key="1">
    <source>
        <dbReference type="SAM" id="Phobius"/>
    </source>
</evidence>
<reference evidence="2" key="1">
    <citation type="submission" date="2022-01" db="EMBL/GenBank/DDBJ databases">
        <authorList>
            <person name="King R."/>
        </authorList>
    </citation>
    <scope>NUCLEOTIDE SEQUENCE</scope>
</reference>
<dbReference type="EMBL" id="OU892281">
    <property type="protein sequence ID" value="CAG9769017.1"/>
    <property type="molecule type" value="Genomic_DNA"/>
</dbReference>
<protein>
    <submittedName>
        <fullName evidence="2">Uncharacterized protein</fullName>
    </submittedName>
</protein>
<dbReference type="AlphaFoldDB" id="A0A9N9QG57"/>
<keyword evidence="3" id="KW-1185">Reference proteome</keyword>
<evidence type="ECO:0000313" key="3">
    <source>
        <dbReference type="Proteomes" id="UP001152799"/>
    </source>
</evidence>